<gene>
    <name evidence="1" type="ORF">Prum_069020</name>
</gene>
<reference evidence="1 2" key="2">
    <citation type="submission" date="2020-03" db="EMBL/GenBank/DDBJ databases">
        <authorList>
            <person name="Ichikawa N."/>
            <person name="Kimura A."/>
            <person name="Kitahashi Y."/>
            <person name="Uohara A."/>
        </authorList>
    </citation>
    <scope>NUCLEOTIDE SEQUENCE [LARGE SCALE GENOMIC DNA]</scope>
    <source>
        <strain evidence="1 2">NBRC 108638</strain>
    </source>
</reference>
<keyword evidence="2" id="KW-1185">Reference proteome</keyword>
<sequence length="106" mass="11675">MTPDPTSQARHRGGDTAHLTEPVVTGATVPPSGDHKLTYHQAAQNWNDHQPDRAWIECGFHWPPLTIGRPRCRLRECGLPWPCPPARAADAWLSRYEATQSSAAAA</sequence>
<proteinExistence type="predicted"/>
<reference evidence="1 2" key="1">
    <citation type="submission" date="2020-03" db="EMBL/GenBank/DDBJ databases">
        <title>Whole genome shotgun sequence of Phytohabitans rumicis NBRC 108638.</title>
        <authorList>
            <person name="Komaki H."/>
            <person name="Tamura T."/>
        </authorList>
    </citation>
    <scope>NUCLEOTIDE SEQUENCE [LARGE SCALE GENOMIC DNA]</scope>
    <source>
        <strain evidence="1 2">NBRC 108638</strain>
    </source>
</reference>
<protein>
    <submittedName>
        <fullName evidence="1">Uncharacterized protein</fullName>
    </submittedName>
</protein>
<comment type="caution">
    <text evidence="1">The sequence shown here is derived from an EMBL/GenBank/DDBJ whole genome shotgun (WGS) entry which is preliminary data.</text>
</comment>
<dbReference type="EMBL" id="BLPG01000001">
    <property type="protein sequence ID" value="GFJ93260.1"/>
    <property type="molecule type" value="Genomic_DNA"/>
</dbReference>
<name>A0A6V8LC98_9ACTN</name>
<evidence type="ECO:0000313" key="1">
    <source>
        <dbReference type="EMBL" id="GFJ93260.1"/>
    </source>
</evidence>
<organism evidence="1 2">
    <name type="scientific">Phytohabitans rumicis</name>
    <dbReference type="NCBI Taxonomy" id="1076125"/>
    <lineage>
        <taxon>Bacteria</taxon>
        <taxon>Bacillati</taxon>
        <taxon>Actinomycetota</taxon>
        <taxon>Actinomycetes</taxon>
        <taxon>Micromonosporales</taxon>
        <taxon>Micromonosporaceae</taxon>
    </lineage>
</organism>
<accession>A0A6V8LC98</accession>
<evidence type="ECO:0000313" key="2">
    <source>
        <dbReference type="Proteomes" id="UP000482960"/>
    </source>
</evidence>
<dbReference type="Proteomes" id="UP000482960">
    <property type="component" value="Unassembled WGS sequence"/>
</dbReference>
<dbReference type="AlphaFoldDB" id="A0A6V8LC98"/>